<dbReference type="AlphaFoldDB" id="A0A1B7W2G1"/>
<proteinExistence type="predicted"/>
<organism evidence="1 2">
    <name type="scientific">Aphanizomenon flos-aquae LD13</name>
    <dbReference type="NCBI Taxonomy" id="1710894"/>
    <lineage>
        <taxon>Bacteria</taxon>
        <taxon>Bacillati</taxon>
        <taxon>Cyanobacteriota</taxon>
        <taxon>Cyanophyceae</taxon>
        <taxon>Nostocales</taxon>
        <taxon>Aphanizomenonaceae</taxon>
        <taxon>Aphanizomenon</taxon>
    </lineage>
</organism>
<name>A0A1B7W2G1_APHFL</name>
<comment type="caution">
    <text evidence="1">The sequence shown here is derived from an EMBL/GenBank/DDBJ whole genome shotgun (WGS) entry which is preliminary data.</text>
</comment>
<reference evidence="1 2" key="1">
    <citation type="submission" date="2015-09" db="EMBL/GenBank/DDBJ databases">
        <title>Whole genome shotgun sequence assembly of Aphanizomenon flos-aquae UKL13.</title>
        <authorList>
            <person name="Driscoll C."/>
        </authorList>
    </citation>
    <scope>NUCLEOTIDE SEQUENCE [LARGE SCALE GENOMIC DNA]</scope>
    <source>
        <strain evidence="1">MDT13</strain>
    </source>
</reference>
<dbReference type="PATRIC" id="fig|1710894.3.peg.2292"/>
<accession>A0A1B7W2G1</accession>
<gene>
    <name evidence="1" type="ORF">AN481_00590</name>
</gene>
<dbReference type="Proteomes" id="UP000092382">
    <property type="component" value="Unassembled WGS sequence"/>
</dbReference>
<dbReference type="EMBL" id="LJOY01000001">
    <property type="protein sequence ID" value="OBQ27455.1"/>
    <property type="molecule type" value="Genomic_DNA"/>
</dbReference>
<sequence length="63" mass="7384">MRGPGFQILVVLSYENFGNWPLPSIPCPFFVGWVNRQCDPTLMLGLVPQPNLQIKTFWIWTRY</sequence>
<evidence type="ECO:0000313" key="1">
    <source>
        <dbReference type="EMBL" id="OBQ27455.1"/>
    </source>
</evidence>
<evidence type="ECO:0000313" key="2">
    <source>
        <dbReference type="Proteomes" id="UP000092382"/>
    </source>
</evidence>
<protein>
    <submittedName>
        <fullName evidence="1">Uncharacterized protein</fullName>
    </submittedName>
</protein>